<dbReference type="VEuPathDB" id="FungiDB:PAAG_04295"/>
<evidence type="ECO:0000313" key="2">
    <source>
        <dbReference type="Proteomes" id="UP000002059"/>
    </source>
</evidence>
<dbReference type="EMBL" id="KN294001">
    <property type="protein sequence ID" value="EEH33242.2"/>
    <property type="molecule type" value="Genomic_DNA"/>
</dbReference>
<dbReference type="RefSeq" id="XP_015699455.1">
    <property type="nucleotide sequence ID" value="XM_015845229.1"/>
</dbReference>
<organism evidence="1 2">
    <name type="scientific">Paracoccidioides lutzii (strain ATCC MYA-826 / Pb01)</name>
    <name type="common">Paracoccidioides brasiliensis</name>
    <dbReference type="NCBI Taxonomy" id="502779"/>
    <lineage>
        <taxon>Eukaryota</taxon>
        <taxon>Fungi</taxon>
        <taxon>Dikarya</taxon>
        <taxon>Ascomycota</taxon>
        <taxon>Pezizomycotina</taxon>
        <taxon>Eurotiomycetes</taxon>
        <taxon>Eurotiomycetidae</taxon>
        <taxon>Onygenales</taxon>
        <taxon>Ajellomycetaceae</taxon>
        <taxon>Paracoccidioides</taxon>
    </lineage>
</organism>
<evidence type="ECO:0000313" key="1">
    <source>
        <dbReference type="EMBL" id="EEH33242.2"/>
    </source>
</evidence>
<dbReference type="HOGENOM" id="CLU_2705492_0_0_1"/>
<dbReference type="KEGG" id="pbl:PAAG_04295"/>
<keyword evidence="2" id="KW-1185">Reference proteome</keyword>
<proteinExistence type="predicted"/>
<name>C1H0K1_PARBA</name>
<dbReference type="AlphaFoldDB" id="C1H0K1"/>
<accession>C1H0K1</accession>
<sequence>MSAVLHIRHRIANMMRDRAFGKPNALDEVDTSEMADEAPMFRWLMHSPVIAIAGIVRFDIDFMKQSILNKRDR</sequence>
<dbReference type="OrthoDB" id="2985014at2759"/>
<reference evidence="1 2" key="1">
    <citation type="journal article" date="2011" name="PLoS Genet.">
        <title>Comparative genomic analysis of human fungal pathogens causing paracoccidioidomycosis.</title>
        <authorList>
            <person name="Desjardins C.A."/>
            <person name="Champion M.D."/>
            <person name="Holder J.W."/>
            <person name="Muszewska A."/>
            <person name="Goldberg J."/>
            <person name="Bailao A.M."/>
            <person name="Brigido M.M."/>
            <person name="Ferreira M.E."/>
            <person name="Garcia A.M."/>
            <person name="Grynberg M."/>
            <person name="Gujja S."/>
            <person name="Heiman D.I."/>
            <person name="Henn M.R."/>
            <person name="Kodira C.D."/>
            <person name="Leon-Narvaez H."/>
            <person name="Longo L.V."/>
            <person name="Ma L.J."/>
            <person name="Malavazi I."/>
            <person name="Matsuo A.L."/>
            <person name="Morais F.V."/>
            <person name="Pereira M."/>
            <person name="Rodriguez-Brito S."/>
            <person name="Sakthikumar S."/>
            <person name="Salem-Izacc S.M."/>
            <person name="Sykes S.M."/>
            <person name="Teixeira M.M."/>
            <person name="Vallejo M.C."/>
            <person name="Walter M.E."/>
            <person name="Yandava C."/>
            <person name="Young S."/>
            <person name="Zeng Q."/>
            <person name="Zucker J."/>
            <person name="Felipe M.S."/>
            <person name="Goldman G.H."/>
            <person name="Haas B.J."/>
            <person name="McEwen J.G."/>
            <person name="Nino-Vega G."/>
            <person name="Puccia R."/>
            <person name="San-Blas G."/>
            <person name="Soares C.M."/>
            <person name="Birren B.W."/>
            <person name="Cuomo C.A."/>
        </authorList>
    </citation>
    <scope>NUCLEOTIDE SEQUENCE [LARGE SCALE GENOMIC DNA]</scope>
    <source>
        <strain evidence="2">ATCC MYA-826 / Pb01</strain>
    </source>
</reference>
<dbReference type="GeneID" id="9097164"/>
<dbReference type="Proteomes" id="UP000002059">
    <property type="component" value="Partially assembled WGS sequence"/>
</dbReference>
<gene>
    <name evidence="1" type="ORF">PAAG_04295</name>
</gene>
<protein>
    <submittedName>
        <fullName evidence="1">Uncharacterized protein</fullName>
    </submittedName>
</protein>